<dbReference type="STRING" id="980251.GCA_001642875_03079"/>
<accession>A0A5B9PCE0</accession>
<dbReference type="Proteomes" id="UP000322214">
    <property type="component" value="Chromosome"/>
</dbReference>
<feature type="signal peptide" evidence="2">
    <location>
        <begin position="1"/>
        <end position="40"/>
    </location>
</feature>
<dbReference type="OrthoDB" id="176168at2"/>
<evidence type="ECO:0000313" key="4">
    <source>
        <dbReference type="EMBL" id="QEG20771.1"/>
    </source>
</evidence>
<dbReference type="InterPro" id="IPR010496">
    <property type="entry name" value="AL/BT2_dom"/>
</dbReference>
<feature type="chain" id="PRO_5023065097" description="3-keto-alpha-glucoside-1,2-lyase/3-keto-2-hydroxy-glucal hydratase domain-containing protein" evidence="2">
    <location>
        <begin position="41"/>
        <end position="365"/>
    </location>
</feature>
<evidence type="ECO:0000259" key="3">
    <source>
        <dbReference type="Pfam" id="PF06439"/>
    </source>
</evidence>
<evidence type="ECO:0000256" key="1">
    <source>
        <dbReference type="SAM" id="MobiDB-lite"/>
    </source>
</evidence>
<dbReference type="AlphaFoldDB" id="A0A5B9PCE0"/>
<feature type="domain" description="3-keto-alpha-glucoside-1,2-lyase/3-keto-2-hydroxy-glucal hydratase" evidence="3">
    <location>
        <begin position="74"/>
        <end position="266"/>
    </location>
</feature>
<sequence precursor="true">MRALCICHLNWDKTLNTKNTFSICLLVATASSFLSSSLDAQQPTGWKAHDKNRPQPKVVDPGEATLPASVPSDAVVIFGGEDLSNFDGPNGKEPKWVVKDGVMESVAGAGFVYTKEKFGDCQIHIEWASPTTVKGNGQGRGNSGVFLPGGFEIQVLDSFENETYADGGAASIYGQYPPLVNASRGPGQWQSYDIVYHMPRFDENQKQVSPAIITVLHNGVVVQHATEALGPTSWVHHKQMNPGLTEGVIGFQDHGNPVRFRNIWVRKLDTAATAGTYPESREFTEEEIKKFVGKYDRNHEVKLKDGKLWLHTLNQDLELVAYSDDTYGAKETAGPISFDTDDDGNVSALKFRFDAGWNGKFDRKE</sequence>
<dbReference type="KEGG" id="mff:MFFC18_06220"/>
<keyword evidence="2" id="KW-0732">Signal</keyword>
<gene>
    <name evidence="4" type="ORF">MFFC18_06220</name>
</gene>
<dbReference type="Gene3D" id="2.60.120.560">
    <property type="entry name" value="Exo-inulinase, domain 1"/>
    <property type="match status" value="1"/>
</dbReference>
<dbReference type="GO" id="GO:0016787">
    <property type="term" value="F:hydrolase activity"/>
    <property type="evidence" value="ECO:0007669"/>
    <property type="project" value="InterPro"/>
</dbReference>
<name>A0A5B9PCE0_9BACT</name>
<keyword evidence="5" id="KW-1185">Reference proteome</keyword>
<evidence type="ECO:0000313" key="5">
    <source>
        <dbReference type="Proteomes" id="UP000322214"/>
    </source>
</evidence>
<dbReference type="EMBL" id="CP042912">
    <property type="protein sequence ID" value="QEG20771.1"/>
    <property type="molecule type" value="Genomic_DNA"/>
</dbReference>
<dbReference type="Pfam" id="PF06439">
    <property type="entry name" value="3keto-disac_hyd"/>
    <property type="match status" value="1"/>
</dbReference>
<reference evidence="4 5" key="1">
    <citation type="submission" date="2019-08" db="EMBL/GenBank/DDBJ databases">
        <title>Deep-cultivation of Planctomycetes and their phenomic and genomic characterization uncovers novel biology.</title>
        <authorList>
            <person name="Wiegand S."/>
            <person name="Jogler M."/>
            <person name="Boedeker C."/>
            <person name="Pinto D."/>
            <person name="Vollmers J."/>
            <person name="Rivas-Marin E."/>
            <person name="Kohn T."/>
            <person name="Peeters S.H."/>
            <person name="Heuer A."/>
            <person name="Rast P."/>
            <person name="Oberbeckmann S."/>
            <person name="Bunk B."/>
            <person name="Jeske O."/>
            <person name="Meyerdierks A."/>
            <person name="Storesund J.E."/>
            <person name="Kallscheuer N."/>
            <person name="Luecker S."/>
            <person name="Lage O.M."/>
            <person name="Pohl T."/>
            <person name="Merkel B.J."/>
            <person name="Hornburger P."/>
            <person name="Mueller R.-W."/>
            <person name="Bruemmer F."/>
            <person name="Labrenz M."/>
            <person name="Spormann A.M."/>
            <person name="Op den Camp H."/>
            <person name="Overmann J."/>
            <person name="Amann R."/>
            <person name="Jetten M.S.M."/>
            <person name="Mascher T."/>
            <person name="Medema M.H."/>
            <person name="Devos D.P."/>
            <person name="Kaster A.-K."/>
            <person name="Ovreas L."/>
            <person name="Rohde M."/>
            <person name="Galperin M.Y."/>
            <person name="Jogler C."/>
        </authorList>
    </citation>
    <scope>NUCLEOTIDE SEQUENCE [LARGE SCALE GENOMIC DNA]</scope>
    <source>
        <strain evidence="4 5">FC18</strain>
    </source>
</reference>
<proteinExistence type="predicted"/>
<feature type="region of interest" description="Disordered" evidence="1">
    <location>
        <begin position="43"/>
        <end position="65"/>
    </location>
</feature>
<organism evidence="4 5">
    <name type="scientific">Mariniblastus fucicola</name>
    <dbReference type="NCBI Taxonomy" id="980251"/>
    <lineage>
        <taxon>Bacteria</taxon>
        <taxon>Pseudomonadati</taxon>
        <taxon>Planctomycetota</taxon>
        <taxon>Planctomycetia</taxon>
        <taxon>Pirellulales</taxon>
        <taxon>Pirellulaceae</taxon>
        <taxon>Mariniblastus</taxon>
    </lineage>
</organism>
<protein>
    <recommendedName>
        <fullName evidence="3">3-keto-alpha-glucoside-1,2-lyase/3-keto-2-hydroxy-glucal hydratase domain-containing protein</fullName>
    </recommendedName>
</protein>
<evidence type="ECO:0000256" key="2">
    <source>
        <dbReference type="SAM" id="SignalP"/>
    </source>
</evidence>